<dbReference type="Pfam" id="PF01022">
    <property type="entry name" value="HTH_5"/>
    <property type="match status" value="1"/>
</dbReference>
<keyword evidence="3" id="KW-0804">Transcription</keyword>
<dbReference type="CDD" id="cd00090">
    <property type="entry name" value="HTH_ARSR"/>
    <property type="match status" value="1"/>
</dbReference>
<keyword evidence="6" id="KW-1185">Reference proteome</keyword>
<dbReference type="SUPFAM" id="SSF46785">
    <property type="entry name" value="Winged helix' DNA-binding domain"/>
    <property type="match status" value="1"/>
</dbReference>
<keyword evidence="2" id="KW-0238">DNA-binding</keyword>
<dbReference type="SMART" id="SM00418">
    <property type="entry name" value="HTH_ARSR"/>
    <property type="match status" value="1"/>
</dbReference>
<dbReference type="Gene3D" id="1.10.10.10">
    <property type="entry name" value="Winged helix-like DNA-binding domain superfamily/Winged helix DNA-binding domain"/>
    <property type="match status" value="1"/>
</dbReference>
<dbReference type="PANTHER" id="PTHR33154">
    <property type="entry name" value="TRANSCRIPTIONAL REGULATOR, ARSR FAMILY"/>
    <property type="match status" value="1"/>
</dbReference>
<dbReference type="NCBIfam" id="NF033788">
    <property type="entry name" value="HTH_metalloreg"/>
    <property type="match status" value="1"/>
</dbReference>
<evidence type="ECO:0000256" key="2">
    <source>
        <dbReference type="ARBA" id="ARBA00023125"/>
    </source>
</evidence>
<dbReference type="InterPro" id="IPR036388">
    <property type="entry name" value="WH-like_DNA-bd_sf"/>
</dbReference>
<dbReference type="Proteomes" id="UP000692816">
    <property type="component" value="Unassembled WGS sequence"/>
</dbReference>
<evidence type="ECO:0000259" key="4">
    <source>
        <dbReference type="PROSITE" id="PS50987"/>
    </source>
</evidence>
<dbReference type="PANTHER" id="PTHR33154:SF28">
    <property type="entry name" value="HTH-TYPE TRANSCRIPTIONAL REGULATOR YGAV-RELATED"/>
    <property type="match status" value="1"/>
</dbReference>
<comment type="caution">
    <text evidence="5">The sequence shown here is derived from an EMBL/GenBank/DDBJ whole genome shotgun (WGS) entry which is preliminary data.</text>
</comment>
<dbReference type="InterPro" id="IPR051081">
    <property type="entry name" value="HTH_MetalResp_TranReg"/>
</dbReference>
<sequence length="102" mass="11654">MRALRDQAADAAAVLRVFASEVRLLLFCKLIESREANVNELAEHVGLSSAALSQHLSKMRLAGLVTFRRESQISWYRIHDPAVKDLISPSWRLSYPRTKTYR</sequence>
<dbReference type="InterPro" id="IPR036390">
    <property type="entry name" value="WH_DNA-bd_sf"/>
</dbReference>
<reference evidence="5" key="1">
    <citation type="journal article" date="2021" name="Int. J. Syst. Evol. Microbiol.">
        <title>Bradyrhizobium septentrionale sp. nov. (sv. septentrionale) and Bradyrhizobium quebecense sp. nov. (sv. septentrionale) associated with legumes native to Canada possess rearranged symbiosis genes and numerous insertion sequences.</title>
        <authorList>
            <person name="Bromfield E.S.P."/>
            <person name="Cloutier S."/>
        </authorList>
    </citation>
    <scope>NUCLEOTIDE SEQUENCE</scope>
    <source>
        <strain evidence="5">12S5</strain>
    </source>
</reference>
<dbReference type="InterPro" id="IPR001845">
    <property type="entry name" value="HTH_ArsR_DNA-bd_dom"/>
</dbReference>
<dbReference type="PRINTS" id="PR00778">
    <property type="entry name" value="HTHARSR"/>
</dbReference>
<proteinExistence type="predicted"/>
<dbReference type="PROSITE" id="PS50987">
    <property type="entry name" value="HTH_ARSR_2"/>
    <property type="match status" value="1"/>
</dbReference>
<evidence type="ECO:0000313" key="6">
    <source>
        <dbReference type="Proteomes" id="UP000692816"/>
    </source>
</evidence>
<feature type="domain" description="HTH arsR-type" evidence="4">
    <location>
        <begin position="3"/>
        <end position="98"/>
    </location>
</feature>
<keyword evidence="1" id="KW-0805">Transcription regulation</keyword>
<dbReference type="EMBL" id="JAGEPA010000001">
    <property type="protein sequence ID" value="MBO1434426.1"/>
    <property type="molecule type" value="Genomic_DNA"/>
</dbReference>
<dbReference type="InterPro" id="IPR011991">
    <property type="entry name" value="ArsR-like_HTH"/>
</dbReference>
<accession>A0ABS3MSN9</accession>
<evidence type="ECO:0000313" key="5">
    <source>
        <dbReference type="EMBL" id="MBO1434426.1"/>
    </source>
</evidence>
<evidence type="ECO:0000256" key="3">
    <source>
        <dbReference type="ARBA" id="ARBA00023163"/>
    </source>
</evidence>
<gene>
    <name evidence="5" type="ORF">J4P68_34735</name>
</gene>
<evidence type="ECO:0000256" key="1">
    <source>
        <dbReference type="ARBA" id="ARBA00023015"/>
    </source>
</evidence>
<name>A0ABS3MSN9_9BRAD</name>
<protein>
    <submittedName>
        <fullName evidence="5">Helix-turn-helix transcriptional regulator</fullName>
    </submittedName>
</protein>
<organism evidence="5 6">
    <name type="scientific">Bradyrhizobium quebecense</name>
    <dbReference type="NCBI Taxonomy" id="2748629"/>
    <lineage>
        <taxon>Bacteria</taxon>
        <taxon>Pseudomonadati</taxon>
        <taxon>Pseudomonadota</taxon>
        <taxon>Alphaproteobacteria</taxon>
        <taxon>Hyphomicrobiales</taxon>
        <taxon>Nitrobacteraceae</taxon>
        <taxon>Bradyrhizobium</taxon>
    </lineage>
</organism>